<dbReference type="EMBL" id="CAKASE010000080">
    <property type="protein sequence ID" value="CAG9581018.1"/>
    <property type="molecule type" value="Genomic_DNA"/>
</dbReference>
<accession>A0A8J2R819</accession>
<dbReference type="PANTHER" id="PTHR13621">
    <property type="entry name" value="PROLINE-RICH PROTEIN PRCC"/>
    <property type="match status" value="1"/>
</dbReference>
<name>A0A8J2R819_9NEOP</name>
<feature type="compositionally biased region" description="Acidic residues" evidence="1">
    <location>
        <begin position="10"/>
        <end position="20"/>
    </location>
</feature>
<evidence type="ECO:0000313" key="3">
    <source>
        <dbReference type="Proteomes" id="UP000789524"/>
    </source>
</evidence>
<dbReference type="Pfam" id="PF10253">
    <property type="entry name" value="PRCC"/>
    <property type="match status" value="1"/>
</dbReference>
<comment type="caution">
    <text evidence="2">The sequence shown here is derived from an EMBL/GenBank/DDBJ whole genome shotgun (WGS) entry which is preliminary data.</text>
</comment>
<feature type="compositionally biased region" description="Polar residues" evidence="1">
    <location>
        <begin position="310"/>
        <end position="325"/>
    </location>
</feature>
<dbReference type="PANTHER" id="PTHR13621:SF2">
    <property type="entry name" value="PROLINE-RICH PROTEIN PRCC"/>
    <property type="match status" value="1"/>
</dbReference>
<sequence length="366" mass="41559">MALVAYENSDSSEYEDDAEENNIPFKQLKKEDDAVTKPELAEPESSTNLFNQLPKPVKDTKSIIEEDDEFLHKKDPQPDIVKPKTRITIPLLSDFKDVQNTVPTSKTKCMGEKKSGLLSILPQPRNKFTSTTKSLIPNIVSQNTKTNNVKKQLPTPAKLKTESNSSLVNEYSDESDNDEDVQNDFFSIHKSVDLPPDAPLDIDVKPVEKTSTKQPRSLESYFKKDTHVELQPDIDLDNPMNYVDDATSEPTKSIESNTNEILNEEAILKLTGARGKRKREEIQIVDINQQEILDEARAMLMEGLMKDTSKIQSSSRKTGNGPTSQQKRKHQITYLAHQAKANEQELQNQWAHNRMSRRQTQSKYGF</sequence>
<proteinExistence type="predicted"/>
<feature type="region of interest" description="Disordered" evidence="1">
    <location>
        <begin position="1"/>
        <end position="54"/>
    </location>
</feature>
<organism evidence="2 3">
    <name type="scientific">Danaus chrysippus</name>
    <name type="common">African queen</name>
    <dbReference type="NCBI Taxonomy" id="151541"/>
    <lineage>
        <taxon>Eukaryota</taxon>
        <taxon>Metazoa</taxon>
        <taxon>Ecdysozoa</taxon>
        <taxon>Arthropoda</taxon>
        <taxon>Hexapoda</taxon>
        <taxon>Insecta</taxon>
        <taxon>Pterygota</taxon>
        <taxon>Neoptera</taxon>
        <taxon>Endopterygota</taxon>
        <taxon>Lepidoptera</taxon>
        <taxon>Glossata</taxon>
        <taxon>Ditrysia</taxon>
        <taxon>Papilionoidea</taxon>
        <taxon>Nymphalidae</taxon>
        <taxon>Danainae</taxon>
        <taxon>Danaini</taxon>
        <taxon>Danaina</taxon>
        <taxon>Danaus</taxon>
        <taxon>Anosia</taxon>
    </lineage>
</organism>
<dbReference type="OrthoDB" id="206969at2759"/>
<evidence type="ECO:0000256" key="1">
    <source>
        <dbReference type="SAM" id="MobiDB-lite"/>
    </source>
</evidence>
<dbReference type="InterPro" id="IPR018800">
    <property type="entry name" value="PRCC"/>
</dbReference>
<evidence type="ECO:0000313" key="2">
    <source>
        <dbReference type="EMBL" id="CAG9581018.1"/>
    </source>
</evidence>
<keyword evidence="3" id="KW-1185">Reference proteome</keyword>
<dbReference type="AlphaFoldDB" id="A0A8J2R819"/>
<gene>
    <name evidence="2" type="ORF">DCHRY22_LOCUS13720</name>
</gene>
<feature type="compositionally biased region" description="Basic and acidic residues" evidence="1">
    <location>
        <begin position="28"/>
        <end position="40"/>
    </location>
</feature>
<feature type="compositionally biased region" description="Acidic residues" evidence="1">
    <location>
        <begin position="171"/>
        <end position="180"/>
    </location>
</feature>
<dbReference type="Proteomes" id="UP000789524">
    <property type="component" value="Unassembled WGS sequence"/>
</dbReference>
<feature type="region of interest" description="Disordered" evidence="1">
    <location>
        <begin position="308"/>
        <end position="331"/>
    </location>
</feature>
<feature type="region of interest" description="Disordered" evidence="1">
    <location>
        <begin position="146"/>
        <end position="180"/>
    </location>
</feature>
<reference evidence="2" key="1">
    <citation type="submission" date="2021-09" db="EMBL/GenBank/DDBJ databases">
        <authorList>
            <person name="Martin H S."/>
        </authorList>
    </citation>
    <scope>NUCLEOTIDE SEQUENCE</scope>
</reference>
<protein>
    <submittedName>
        <fullName evidence="2">(African queen) hypothetical protein</fullName>
    </submittedName>
</protein>
<dbReference type="GO" id="GO:0005634">
    <property type="term" value="C:nucleus"/>
    <property type="evidence" value="ECO:0007669"/>
    <property type="project" value="TreeGrafter"/>
</dbReference>